<feature type="region of interest" description="Disordered" evidence="1">
    <location>
        <begin position="803"/>
        <end position="833"/>
    </location>
</feature>
<dbReference type="Proteomes" id="UP001189429">
    <property type="component" value="Unassembled WGS sequence"/>
</dbReference>
<sequence>ERLRQAQSIKEKVLTEKTVICCQNESEFNRAKEWRRATGAKYGVTFVVFSTFKGAQQWEAEPSAVWSDVLVDGPRGPMTAGAWILQMGDDAPTRAALPASLRDDERPAEKVETFAARLTVAQQFASNELYGRAQQEPLALPALAFSELDRKKIIKVTGAIDYSTEITCVVVAKLTDRQSLLALQLPTGVFLSEQKSAQVPRFIRMRETESDADYYSRVRGLAQRSEGGRMVCRPHVAAPLGVVAAKLADEAGSDSIAPRWCITKAPDAWAHEDDVKDWCEKRGFTSVAAVTRVSRRKWFFRGELADCAEQAAFQFASGIVVSMVVAGGSPDKKKKQQQQQQKPRSAPEGQPAGAAAGTGSQAPEDESGTGSKKKSDVGGDRPDKLKKAKTVSVPYSEYHAVQENGGEGDCFWIAAGTAIHANKIGAPPLSPADRAPGGTVQGCLRTTAAAYLGKHFKTFGLKKDESVSVREGMATNGTYADSRCARATSLATKTRVVIWAKAGDKWTLYGPPAEDLKQLRGPWVWLALSDQRYQRPVTKQALPPEVQKEWIDQSLPCPTKGFKGGGHSTGSKLKIQKARDLLGLSPASSSRPTTVARARAFLGLSAASSAAAEDLAEFDAAEVCKSKHLACPTPGCGWVPTARLSQQRLVEARRHWRACRGELPPKADVVYRVRPWPAKEQRRWECKQKYEQWLHSRALKYSNSYCTLDFDTCEQQGLGEKYRGTRCGVFKPSWRAMTDSACSARTDKFTRLQLLAGAIGLKKAKEKLVKIRANALKHTTTYLSKPGVRQAVNRKRAEKLKAEVAAGTSWRQRHPRKAAQQQRARNQRASQQLQALPVAERQEFYRKANSRRKGSGGIVGFACFVTPGHLQLDAMLCTRVKVLRSKALDHRVVAVKTANITIVSAHGPVRADGAWLTRALDWMQTPGEDVVMIGDLNWAASYAKLLNPAWHLSDTGLPTTVVGASPSRAVRWTAGDGVGPTLKHVSFVEGIPHHGLCTFGLEVEVPTRQLQRLRHTALFAADLLAFVNEREIVEIKRQLDREFPMPSEAASVVVKWKAWHARAEAGLNLTAAKNWTKLDRKVFGQLCMDKIVTPINGWPTYGQMLDALNRAITLEALQIANERQRHWSSRFGRWSSQIWSAATPQFKQAPPAAGFDAPGMRAEWGPVWSPAEYESQPKVDKWLEYAVDSEFPQSDKDQDWVPSFQAFLTAVKRTRGAAGLDGWAASEMQLIAQTLPFLLQELFQVWTATSRMAVAHGGRLPKVVANAIFAWRVVGIPKKDENESRPISVASCLLRAWLTAMATSLPQPVDSQFACKRGVAVVRAVSAWLAEEALFGVELDLSKGDSVAPGAMVATLVPWECDPAAGWAFMDDRSITAMTMEDLSTALQKTQQFDQDVGYSENASKRQYWAAAQPSSAIEHLGLECDPSRYGPALQAIKTVLSENLKRSAHLTNALAGYFQAIGLQFLSHHPEWGIRLRVDPSDDQRVLDATARVRGRSDSFWTWSPEAQHAVRVVARVRCLQTVHLSRNDAEGVQDVDVEILSTPTWTRFWSDLTVEDQKLTRTRTNNRFECTRTCLYCECLWPSARHLWAECPRYQADRDLLQQEYGLGRHFWSSQPRVTSKSGWVTRAAAPALARRSKLQVAAVRMGLKIIVDCFEAGPQHRVR</sequence>
<organism evidence="2 3">
    <name type="scientific">Prorocentrum cordatum</name>
    <dbReference type="NCBI Taxonomy" id="2364126"/>
    <lineage>
        <taxon>Eukaryota</taxon>
        <taxon>Sar</taxon>
        <taxon>Alveolata</taxon>
        <taxon>Dinophyceae</taxon>
        <taxon>Prorocentrales</taxon>
        <taxon>Prorocentraceae</taxon>
        <taxon>Prorocentrum</taxon>
    </lineage>
</organism>
<feature type="compositionally biased region" description="Low complexity" evidence="1">
    <location>
        <begin position="818"/>
        <end position="833"/>
    </location>
</feature>
<keyword evidence="3" id="KW-1185">Reference proteome</keyword>
<protein>
    <submittedName>
        <fullName evidence="2">Uncharacterized protein</fullName>
    </submittedName>
</protein>
<feature type="non-terminal residue" evidence="2">
    <location>
        <position position="1"/>
    </location>
</feature>
<proteinExistence type="predicted"/>
<evidence type="ECO:0000313" key="2">
    <source>
        <dbReference type="EMBL" id="CAK0807614.1"/>
    </source>
</evidence>
<accession>A0ABN9QR93</accession>
<feature type="compositionally biased region" description="Low complexity" evidence="1">
    <location>
        <begin position="337"/>
        <end position="362"/>
    </location>
</feature>
<gene>
    <name evidence="2" type="ORF">PCOR1329_LOCUS13446</name>
</gene>
<evidence type="ECO:0000313" key="3">
    <source>
        <dbReference type="Proteomes" id="UP001189429"/>
    </source>
</evidence>
<name>A0ABN9QR93_9DINO</name>
<evidence type="ECO:0000256" key="1">
    <source>
        <dbReference type="SAM" id="MobiDB-lite"/>
    </source>
</evidence>
<reference evidence="2" key="1">
    <citation type="submission" date="2023-10" db="EMBL/GenBank/DDBJ databases">
        <authorList>
            <person name="Chen Y."/>
            <person name="Shah S."/>
            <person name="Dougan E. K."/>
            <person name="Thang M."/>
            <person name="Chan C."/>
        </authorList>
    </citation>
    <scope>NUCLEOTIDE SEQUENCE [LARGE SCALE GENOMIC DNA]</scope>
</reference>
<dbReference type="EMBL" id="CAUYUJ010003969">
    <property type="protein sequence ID" value="CAK0807614.1"/>
    <property type="molecule type" value="Genomic_DNA"/>
</dbReference>
<feature type="region of interest" description="Disordered" evidence="1">
    <location>
        <begin position="329"/>
        <end position="389"/>
    </location>
</feature>
<comment type="caution">
    <text evidence="2">The sequence shown here is derived from an EMBL/GenBank/DDBJ whole genome shotgun (WGS) entry which is preliminary data.</text>
</comment>
<feature type="compositionally biased region" description="Basic and acidic residues" evidence="1">
    <location>
        <begin position="373"/>
        <end position="385"/>
    </location>
</feature>